<sequence length="650" mass="72082">MKRNKFLLQITFLILLLSTAACKKYGYEVEDGYTDGSKTPNTSSSIDTNMSVVDRTMYAKARIFPGLVDNSEPRVKDQKFTLDLNFSAQNASNLRIQVAPEPQFSTGYYAAPGELIKIIVPDGINGLSMQIGGHTDNLTGKVPLLRDPIIYSVKQLYPGVNYVRNLYGGTIYIRAAFAFPKPVEFTISGAVVSPDFVLGVTQDAAWVAQVKASNVPWLEMRAKRVVFLIPRDFVIRKFTSSEPLTNPTAVMTEWNNKFDLDYNAWMGLSDNAPDVKDRSPQGPWRGVLDIQLTAGYGHSGFPFVGQMDDEWFNSFTSLKQLLTGTNWGTYHEFGHNCQQPLVWSWSTLGETTNNLFSFKVAKRNGVAFNILHGVNHDYVTAALAFAASTPAAGVTKNFDTDPLFVDVNEGPFRKINPFIQLFEKYGYDMMTYFYTSARHASRLSFNDIDKHDFTYERASEYAQTDLAAFFEAWGILISTQSQAKISAKYPPLKVKLWTYNIFTKAGGTAAIVPTMTASSEETNGEGAVNGRAATLLDGNTATYWHSAWQTAPIGAFPYTLTYNLGYSQTLRGLYFTPRASAGQRPKNVDILSSADNVTFTAVASTQIPNAATQYNFIFPAPVKAKYYRIVIKDSWNTGTNASLSEVGAIQ</sequence>
<dbReference type="Pfam" id="PF17291">
    <property type="entry name" value="M60-like_N"/>
    <property type="match status" value="1"/>
</dbReference>
<keyword evidence="5" id="KW-1185">Reference proteome</keyword>
<dbReference type="InterPro" id="IPR051244">
    <property type="entry name" value="TCAF"/>
</dbReference>
<dbReference type="InterPro" id="IPR000421">
    <property type="entry name" value="FA58C"/>
</dbReference>
<protein>
    <submittedName>
        <fullName evidence="4">M60 family metallopeptidase</fullName>
    </submittedName>
</protein>
<feature type="signal peptide" evidence="1">
    <location>
        <begin position="1"/>
        <end position="23"/>
    </location>
</feature>
<dbReference type="Proteomes" id="UP001144347">
    <property type="component" value="Unassembled WGS sequence"/>
</dbReference>
<dbReference type="SUPFAM" id="SSF49785">
    <property type="entry name" value="Galactose-binding domain-like"/>
    <property type="match status" value="1"/>
</dbReference>
<dbReference type="InterPro" id="IPR031161">
    <property type="entry name" value="Peptidase_M60_dom"/>
</dbReference>
<evidence type="ECO:0000313" key="4">
    <source>
        <dbReference type="EMBL" id="MCZ4244864.1"/>
    </source>
</evidence>
<feature type="domain" description="F5/8 type C" evidence="2">
    <location>
        <begin position="500"/>
        <end position="648"/>
    </location>
</feature>
<dbReference type="PANTHER" id="PTHR15730:SF5">
    <property type="entry name" value="SI:CH211-210B2.2-RELATED"/>
    <property type="match status" value="1"/>
</dbReference>
<keyword evidence="1" id="KW-0732">Signal</keyword>
<feature type="domain" description="Peptidase M60" evidence="3">
    <location>
        <begin position="101"/>
        <end position="426"/>
    </location>
</feature>
<dbReference type="RefSeq" id="WP_269427918.1">
    <property type="nucleotide sequence ID" value="NZ_JAPWGM010000004.1"/>
</dbReference>
<dbReference type="Gene3D" id="3.40.390.80">
    <property type="entry name" value="Peptidase M60, enhancin-like domain 2"/>
    <property type="match status" value="1"/>
</dbReference>
<dbReference type="Pfam" id="PF13402">
    <property type="entry name" value="Peptidase_M60"/>
    <property type="match status" value="1"/>
</dbReference>
<dbReference type="EMBL" id="JAPWGM010000004">
    <property type="protein sequence ID" value="MCZ4244864.1"/>
    <property type="molecule type" value="Genomic_DNA"/>
</dbReference>
<evidence type="ECO:0000259" key="3">
    <source>
        <dbReference type="PROSITE" id="PS51723"/>
    </source>
</evidence>
<accession>A0ABT4LAD2</accession>
<dbReference type="InterPro" id="IPR042279">
    <property type="entry name" value="Pep_M60_3"/>
</dbReference>
<dbReference type="InterPro" id="IPR035423">
    <property type="entry name" value="M60-like_N"/>
</dbReference>
<dbReference type="Gene3D" id="2.60.120.1250">
    <property type="entry name" value="Peptidase M60, enhancin-like domain 1"/>
    <property type="match status" value="1"/>
</dbReference>
<dbReference type="Pfam" id="PF00754">
    <property type="entry name" value="F5_F8_type_C"/>
    <property type="match status" value="1"/>
</dbReference>
<evidence type="ECO:0000256" key="1">
    <source>
        <dbReference type="SAM" id="SignalP"/>
    </source>
</evidence>
<reference evidence="4" key="1">
    <citation type="submission" date="2022-12" db="EMBL/GenBank/DDBJ databases">
        <title>Genome sequence of HCMS5-2.</title>
        <authorList>
            <person name="Woo H."/>
        </authorList>
    </citation>
    <scope>NUCLEOTIDE SEQUENCE</scope>
    <source>
        <strain evidence="4">HCMS5-2</strain>
    </source>
</reference>
<feature type="chain" id="PRO_5045525348" evidence="1">
    <location>
        <begin position="24"/>
        <end position="650"/>
    </location>
</feature>
<dbReference type="PROSITE" id="PS51723">
    <property type="entry name" value="PEPTIDASE_M60"/>
    <property type="match status" value="1"/>
</dbReference>
<proteinExistence type="predicted"/>
<dbReference type="PANTHER" id="PTHR15730">
    <property type="entry name" value="EXPERIMENTAL AUTOIMMUNE PROSTATITIS ANTIGEN 2-RELATED"/>
    <property type="match status" value="1"/>
</dbReference>
<organism evidence="4 5">
    <name type="scientific">Pedobacter punctiformis</name>
    <dbReference type="NCBI Taxonomy" id="3004097"/>
    <lineage>
        <taxon>Bacteria</taxon>
        <taxon>Pseudomonadati</taxon>
        <taxon>Bacteroidota</taxon>
        <taxon>Sphingobacteriia</taxon>
        <taxon>Sphingobacteriales</taxon>
        <taxon>Sphingobacteriaceae</taxon>
        <taxon>Pedobacter</taxon>
    </lineage>
</organism>
<dbReference type="Gene3D" id="2.60.120.260">
    <property type="entry name" value="Galactose-binding domain-like"/>
    <property type="match status" value="1"/>
</dbReference>
<dbReference type="Gene3D" id="1.10.390.30">
    <property type="entry name" value="Peptidase M60, enhancin-like domain 3"/>
    <property type="match status" value="1"/>
</dbReference>
<comment type="caution">
    <text evidence="4">The sequence shown here is derived from an EMBL/GenBank/DDBJ whole genome shotgun (WGS) entry which is preliminary data.</text>
</comment>
<dbReference type="PROSITE" id="PS51257">
    <property type="entry name" value="PROKAR_LIPOPROTEIN"/>
    <property type="match status" value="1"/>
</dbReference>
<evidence type="ECO:0000259" key="2">
    <source>
        <dbReference type="PROSITE" id="PS50022"/>
    </source>
</evidence>
<evidence type="ECO:0000313" key="5">
    <source>
        <dbReference type="Proteomes" id="UP001144347"/>
    </source>
</evidence>
<name>A0ABT4LAD2_9SPHI</name>
<dbReference type="PROSITE" id="PS50022">
    <property type="entry name" value="FA58C_3"/>
    <property type="match status" value="1"/>
</dbReference>
<gene>
    <name evidence="4" type="ORF">O0955_12700</name>
</gene>
<dbReference type="InterPro" id="IPR008979">
    <property type="entry name" value="Galactose-bd-like_sf"/>
</dbReference>
<dbReference type="SMART" id="SM01276">
    <property type="entry name" value="M60-like"/>
    <property type="match status" value="1"/>
</dbReference>